<evidence type="ECO:0000313" key="2">
    <source>
        <dbReference type="Proteomes" id="UP000182241"/>
    </source>
</evidence>
<keyword evidence="2" id="KW-1185">Reference proteome</keyword>
<sequence length="89" mass="10488">MLNRRIFADPPRPLSERELWNALYEARRAARQSRNTLRTARGQYRRYRGRLGGGPYLDWPRWKAEYDKTYRTTGLPIPRGDDSVPPPVS</sequence>
<dbReference type="EMBL" id="FNSA01000003">
    <property type="protein sequence ID" value="SEC13767.1"/>
    <property type="molecule type" value="Genomic_DNA"/>
</dbReference>
<accession>A0A1H4Q281</accession>
<dbReference type="Proteomes" id="UP000182241">
    <property type="component" value="Unassembled WGS sequence"/>
</dbReference>
<reference evidence="2" key="1">
    <citation type="submission" date="2016-10" db="EMBL/GenBank/DDBJ databases">
        <authorList>
            <person name="Varghese N."/>
            <person name="Submissions S."/>
        </authorList>
    </citation>
    <scope>NUCLEOTIDE SEQUENCE [LARGE SCALE GENOMIC DNA]</scope>
    <source>
        <strain evidence="2">DSM 44234</strain>
    </source>
</reference>
<proteinExistence type="predicted"/>
<dbReference type="STRING" id="57704.SAMN04489793_1620"/>
<protein>
    <submittedName>
        <fullName evidence="1">Uncharacterized protein</fullName>
    </submittedName>
</protein>
<evidence type="ECO:0000313" key="1">
    <source>
        <dbReference type="EMBL" id="SEC13767.1"/>
    </source>
</evidence>
<dbReference type="AlphaFoldDB" id="A0A1H4Q281"/>
<name>A0A1H4Q281_TSUTY</name>
<gene>
    <name evidence="1" type="ORF">SAMN04489793_1620</name>
</gene>
<organism evidence="1 2">
    <name type="scientific">Tsukamurella tyrosinosolvens</name>
    <dbReference type="NCBI Taxonomy" id="57704"/>
    <lineage>
        <taxon>Bacteria</taxon>
        <taxon>Bacillati</taxon>
        <taxon>Actinomycetota</taxon>
        <taxon>Actinomycetes</taxon>
        <taxon>Mycobacteriales</taxon>
        <taxon>Tsukamurellaceae</taxon>
        <taxon>Tsukamurella</taxon>
    </lineage>
</organism>